<keyword evidence="3" id="KW-1185">Reference proteome</keyword>
<evidence type="ECO:0000313" key="2">
    <source>
        <dbReference type="EMBL" id="MFC4314878.1"/>
    </source>
</evidence>
<dbReference type="RefSeq" id="WP_380606416.1">
    <property type="nucleotide sequence ID" value="NZ_JBHSDU010000015.1"/>
</dbReference>
<dbReference type="Proteomes" id="UP001595904">
    <property type="component" value="Unassembled WGS sequence"/>
</dbReference>
<evidence type="ECO:0000256" key="1">
    <source>
        <dbReference type="SAM" id="SignalP"/>
    </source>
</evidence>
<comment type="caution">
    <text evidence="2">The sequence shown here is derived from an EMBL/GenBank/DDBJ whole genome shotgun (WGS) entry which is preliminary data.</text>
</comment>
<organism evidence="2 3">
    <name type="scientific">Steroidobacter flavus</name>
    <dbReference type="NCBI Taxonomy" id="1842136"/>
    <lineage>
        <taxon>Bacteria</taxon>
        <taxon>Pseudomonadati</taxon>
        <taxon>Pseudomonadota</taxon>
        <taxon>Gammaproteobacteria</taxon>
        <taxon>Steroidobacterales</taxon>
        <taxon>Steroidobacteraceae</taxon>
        <taxon>Steroidobacter</taxon>
    </lineage>
</organism>
<protein>
    <submittedName>
        <fullName evidence="2">Uncharacterized protein</fullName>
    </submittedName>
</protein>
<proteinExistence type="predicted"/>
<name>A0ABV8T5B1_9GAMM</name>
<keyword evidence="1" id="KW-0732">Signal</keyword>
<gene>
    <name evidence="2" type="ORF">ACFPN2_37800</name>
</gene>
<sequence length="667" mass="73073">MRKSHKLMQQCAAVLAGSLLLSAPALTQAEPIFDWLYRHYNHPEPAVPGVTPMLNVAYPRNNSGVWNDAGWLDPLQTAHNNGDPVAILVRNFTSPLDGKAPGTDLWEDRDTLATLLDWMDVRGIELDYVVVNFEFHGSTNPDKEQNRQENMLQNNANLRAVIQLIRNHPSANIKNAKIIGFNYNGGTQLLTQATPAYVDRTPVDTFYNTELSNGVRALNVAMPEAYPNAYFAQHYRYHIWNGWGLNSTPTLRGAFFWAPLESLSNAARNLYPGDTLMPVFSAFIPNNDYVIAEEDKPTISEYRAIVQHARLRGAHTYGLFRSTLGELNVAQFKGHWDDLNWFFARPGTNTVLNTNTNKTTGLEWSGIRRGGRTLVLASNVSGATASVPLTPAVGQPVPDGLPAQSPPLPNNTHLLSQYLVTPSLDETFDSYTPNVTMNNFGYGSNSTEWEVRPGPTGNTSLSLTRTANGASYKTTWFKKAAAAFDATDRVVYSAKMFSGERSAGTVAGSGFGLCRVDPALENNPGNVPNADRQGVFIEFTGGANTLRVHLNMSAGQIKFVSNDANLIAANTWYEVRLEVNSQANGGLGTVYLRNLSAGGAPVAVHFDDLAQAGVQDVTEIPLFFADPAIKPTQFNGWEVYGHNQTVYFDDLKAELAPTIQQFSGPTP</sequence>
<feature type="signal peptide" evidence="1">
    <location>
        <begin position="1"/>
        <end position="27"/>
    </location>
</feature>
<evidence type="ECO:0000313" key="3">
    <source>
        <dbReference type="Proteomes" id="UP001595904"/>
    </source>
</evidence>
<reference evidence="3" key="1">
    <citation type="journal article" date="2019" name="Int. J. Syst. Evol. Microbiol.">
        <title>The Global Catalogue of Microorganisms (GCM) 10K type strain sequencing project: providing services to taxonomists for standard genome sequencing and annotation.</title>
        <authorList>
            <consortium name="The Broad Institute Genomics Platform"/>
            <consortium name="The Broad Institute Genome Sequencing Center for Infectious Disease"/>
            <person name="Wu L."/>
            <person name="Ma J."/>
        </authorList>
    </citation>
    <scope>NUCLEOTIDE SEQUENCE [LARGE SCALE GENOMIC DNA]</scope>
    <source>
        <strain evidence="3">CGMCC 1.10759</strain>
    </source>
</reference>
<feature type="chain" id="PRO_5046045416" evidence="1">
    <location>
        <begin position="28"/>
        <end position="667"/>
    </location>
</feature>
<accession>A0ABV8T5B1</accession>
<dbReference type="EMBL" id="JBHSDU010000015">
    <property type="protein sequence ID" value="MFC4314878.1"/>
    <property type="molecule type" value="Genomic_DNA"/>
</dbReference>